<dbReference type="GO" id="GO:0005829">
    <property type="term" value="C:cytosol"/>
    <property type="evidence" value="ECO:0007669"/>
    <property type="project" value="TreeGrafter"/>
</dbReference>
<dbReference type="EC" id="3.5.4.9" evidence="3"/>
<evidence type="ECO:0000256" key="10">
    <source>
        <dbReference type="ARBA" id="ARBA00023268"/>
    </source>
</evidence>
<evidence type="ECO:0000256" key="3">
    <source>
        <dbReference type="ARBA" id="ARBA00012776"/>
    </source>
</evidence>
<dbReference type="SUPFAM" id="SSF53223">
    <property type="entry name" value="Aminoacid dehydrogenase-like, N-terminal domain"/>
    <property type="match status" value="1"/>
</dbReference>
<evidence type="ECO:0000256" key="4">
    <source>
        <dbReference type="ARBA" id="ARBA00012859"/>
    </source>
</evidence>
<dbReference type="GO" id="GO:0004488">
    <property type="term" value="F:methylenetetrahydrofolate dehydrogenase (NADP+) activity"/>
    <property type="evidence" value="ECO:0007669"/>
    <property type="project" value="UniProtKB-EC"/>
</dbReference>
<keyword evidence="7" id="KW-0378">Hydrolase</keyword>
<evidence type="ECO:0000256" key="2">
    <source>
        <dbReference type="ARBA" id="ARBA00011738"/>
    </source>
</evidence>
<name>A0A5J4P5J3_9TREM</name>
<dbReference type="Pfam" id="PF00763">
    <property type="entry name" value="THF_DHG_CYH"/>
    <property type="match status" value="1"/>
</dbReference>
<evidence type="ECO:0000256" key="7">
    <source>
        <dbReference type="ARBA" id="ARBA00022801"/>
    </source>
</evidence>
<proteinExistence type="inferred from homology"/>
<feature type="domain" description="Tetrahydrofolate dehydrogenase/cyclohydrolase catalytic" evidence="11">
    <location>
        <begin position="30"/>
        <end position="156"/>
    </location>
</feature>
<reference evidence="13 14" key="1">
    <citation type="journal article" date="2019" name="Gigascience">
        <title>Whole-genome sequence of the oriental lung fluke Paragonimus westermani.</title>
        <authorList>
            <person name="Oey H."/>
            <person name="Zakrzewski M."/>
            <person name="Narain K."/>
            <person name="Devi K.R."/>
            <person name="Agatsuma T."/>
            <person name="Nawaratna S."/>
            <person name="Gobert G.N."/>
            <person name="Jones M.K."/>
            <person name="Ragan M.A."/>
            <person name="McManus D.P."/>
            <person name="Krause L."/>
        </authorList>
    </citation>
    <scope>NUCLEOTIDE SEQUENCE [LARGE SCALE GENOMIC DNA]</scope>
    <source>
        <strain evidence="13 14">IND2009</strain>
    </source>
</reference>
<dbReference type="EC" id="1.5.1.5" evidence="4"/>
<comment type="pathway">
    <text evidence="1">One-carbon metabolism; tetrahydrofolate interconversion.</text>
</comment>
<dbReference type="EMBL" id="QNGE01000015">
    <property type="protein sequence ID" value="KAA3682428.1"/>
    <property type="molecule type" value="Genomic_DNA"/>
</dbReference>
<dbReference type="InterPro" id="IPR036291">
    <property type="entry name" value="NAD(P)-bd_dom_sf"/>
</dbReference>
<comment type="caution">
    <text evidence="13">The sequence shown here is derived from an EMBL/GenBank/DDBJ whole genome shotgun (WGS) entry which is preliminary data.</text>
</comment>
<accession>A0A5J4P5J3</accession>
<evidence type="ECO:0000259" key="11">
    <source>
        <dbReference type="Pfam" id="PF00763"/>
    </source>
</evidence>
<dbReference type="Pfam" id="PF02882">
    <property type="entry name" value="THF_DHG_CYH_C"/>
    <property type="match status" value="1"/>
</dbReference>
<evidence type="ECO:0000256" key="1">
    <source>
        <dbReference type="ARBA" id="ARBA00004777"/>
    </source>
</evidence>
<keyword evidence="8" id="KW-0521">NADP</keyword>
<organism evidence="13 14">
    <name type="scientific">Paragonimus westermani</name>
    <dbReference type="NCBI Taxonomy" id="34504"/>
    <lineage>
        <taxon>Eukaryota</taxon>
        <taxon>Metazoa</taxon>
        <taxon>Spiralia</taxon>
        <taxon>Lophotrochozoa</taxon>
        <taxon>Platyhelminthes</taxon>
        <taxon>Trematoda</taxon>
        <taxon>Digenea</taxon>
        <taxon>Plagiorchiida</taxon>
        <taxon>Troglotremata</taxon>
        <taxon>Troglotrematidae</taxon>
        <taxon>Paragonimus</taxon>
    </lineage>
</organism>
<dbReference type="SUPFAM" id="SSF51735">
    <property type="entry name" value="NAD(P)-binding Rossmann-fold domains"/>
    <property type="match status" value="1"/>
</dbReference>
<dbReference type="GO" id="GO:0035999">
    <property type="term" value="P:tetrahydrofolate interconversion"/>
    <property type="evidence" value="ECO:0007669"/>
    <property type="project" value="TreeGrafter"/>
</dbReference>
<keyword evidence="10" id="KW-0511">Multifunctional enzyme</keyword>
<dbReference type="GO" id="GO:0004477">
    <property type="term" value="F:methenyltetrahydrofolate cyclohydrolase activity"/>
    <property type="evidence" value="ECO:0007669"/>
    <property type="project" value="UniProtKB-EC"/>
</dbReference>
<evidence type="ECO:0000259" key="12">
    <source>
        <dbReference type="Pfam" id="PF02882"/>
    </source>
</evidence>
<evidence type="ECO:0000256" key="8">
    <source>
        <dbReference type="ARBA" id="ARBA00022857"/>
    </source>
</evidence>
<dbReference type="PANTHER" id="PTHR48099">
    <property type="entry name" value="C-1-TETRAHYDROFOLATE SYNTHASE, CYTOPLASMIC-RELATED"/>
    <property type="match status" value="1"/>
</dbReference>
<dbReference type="FunFam" id="3.40.50.720:FF:000006">
    <property type="entry name" value="Bifunctional protein FolD"/>
    <property type="match status" value="1"/>
</dbReference>
<evidence type="ECO:0000256" key="9">
    <source>
        <dbReference type="ARBA" id="ARBA00023002"/>
    </source>
</evidence>
<sequence>MLSSRAIVLSGHDLARSMRFPGLHNSFLVIRQRIRSEVAILNSKFNLYPKLAMIEVGHLNESALYVEHKRKFALQCGIELAHVKLPSHCTKASVRSILFMVSPTHPFTLFQLLELVHRFNMDPTVHGIMLQLPFDSDNNLDVTCPLHAIVANKDVEGLGFINTALLSRENVLCPDCEGLKHHRIHIPCTAAACFAFIRHVNFPLKGAHCVVIGRGRLVGAPTADLLVGPGCATVTQCHVHSRNLAEEISRADLVVAGTGCPELIKGKWIKPGALVLDCGYTVVPDPRDPSKTRSVGDVQFEEACNRAGWITPVPGGVGPVNIAMLFRNTLNSARWTVGLDSMVCRCTSTGCHSVVYENARLGDKHFFSP</sequence>
<dbReference type="Gene3D" id="3.40.50.10860">
    <property type="entry name" value="Leucine Dehydrogenase, chain A, domain 1"/>
    <property type="match status" value="1"/>
</dbReference>
<keyword evidence="6" id="KW-0554">One-carbon metabolism</keyword>
<dbReference type="InterPro" id="IPR000672">
    <property type="entry name" value="THF_DH/CycHdrlase"/>
</dbReference>
<dbReference type="InterPro" id="IPR020631">
    <property type="entry name" value="THF_DH/CycHdrlase_NAD-bd_dom"/>
</dbReference>
<evidence type="ECO:0000256" key="5">
    <source>
        <dbReference type="ARBA" id="ARBA00017592"/>
    </source>
</evidence>
<evidence type="ECO:0000256" key="6">
    <source>
        <dbReference type="ARBA" id="ARBA00022563"/>
    </source>
</evidence>
<comment type="subunit">
    <text evidence="2">Homodimer.</text>
</comment>
<dbReference type="AlphaFoldDB" id="A0A5J4P5J3"/>
<dbReference type="Proteomes" id="UP000324629">
    <property type="component" value="Unassembled WGS sequence"/>
</dbReference>
<evidence type="ECO:0000313" key="13">
    <source>
        <dbReference type="EMBL" id="KAA3682428.1"/>
    </source>
</evidence>
<dbReference type="InterPro" id="IPR020630">
    <property type="entry name" value="THF_DH/CycHdrlase_cat_dom"/>
</dbReference>
<keyword evidence="9" id="KW-0560">Oxidoreductase</keyword>
<dbReference type="InterPro" id="IPR046346">
    <property type="entry name" value="Aminoacid_DH-like_N_sf"/>
</dbReference>
<evidence type="ECO:0000313" key="14">
    <source>
        <dbReference type="Proteomes" id="UP000324629"/>
    </source>
</evidence>
<dbReference type="HAMAP" id="MF_01576">
    <property type="entry name" value="THF_DHG_CYH"/>
    <property type="match status" value="1"/>
</dbReference>
<gene>
    <name evidence="13" type="ORF">DEA37_0007586</name>
</gene>
<keyword evidence="14" id="KW-1185">Reference proteome</keyword>
<feature type="domain" description="Tetrahydrofolate dehydrogenase/cyclohydrolase NAD(P)-binding" evidence="12">
    <location>
        <begin position="187"/>
        <end position="334"/>
    </location>
</feature>
<dbReference type="Gene3D" id="3.40.50.720">
    <property type="entry name" value="NAD(P)-binding Rossmann-like Domain"/>
    <property type="match status" value="1"/>
</dbReference>
<dbReference type="PRINTS" id="PR00085">
    <property type="entry name" value="THFDHDRGNASE"/>
</dbReference>
<dbReference type="PANTHER" id="PTHR48099:SF5">
    <property type="entry name" value="C-1-TETRAHYDROFOLATE SYNTHASE, CYTOPLASMIC"/>
    <property type="match status" value="1"/>
</dbReference>
<protein>
    <recommendedName>
        <fullName evidence="5">C-1-tetrahydrofolate synthase, cytoplasmic</fullName>
        <ecNumber evidence="4">1.5.1.5</ecNumber>
        <ecNumber evidence="3">3.5.4.9</ecNumber>
    </recommendedName>
</protein>
<dbReference type="CDD" id="cd01080">
    <property type="entry name" value="NAD_bind_m-THF_DH_Cyclohyd"/>
    <property type="match status" value="1"/>
</dbReference>